<keyword evidence="3 11" id="KW-0349">Heme</keyword>
<evidence type="ECO:0000256" key="8">
    <source>
        <dbReference type="ARBA" id="ARBA00023004"/>
    </source>
</evidence>
<dbReference type="EMBL" id="CP144694">
    <property type="protein sequence ID" value="WVZ02549.1"/>
    <property type="molecule type" value="Genomic_DNA"/>
</dbReference>
<evidence type="ECO:0000256" key="7">
    <source>
        <dbReference type="ARBA" id="ARBA00023002"/>
    </source>
</evidence>
<evidence type="ECO:0000256" key="11">
    <source>
        <dbReference type="PIRSR" id="PIRSR602401-1"/>
    </source>
</evidence>
<evidence type="ECO:0000256" key="12">
    <source>
        <dbReference type="SAM" id="Phobius"/>
    </source>
</evidence>
<dbReference type="Proteomes" id="UP001374535">
    <property type="component" value="Chromosome 7"/>
</dbReference>
<dbReference type="PROSITE" id="PS00086">
    <property type="entry name" value="CYTOCHROME_P450"/>
    <property type="match status" value="2"/>
</dbReference>
<feature type="binding site" description="axial binding residue" evidence="11">
    <location>
        <position position="1062"/>
    </location>
    <ligand>
        <name>heme</name>
        <dbReference type="ChEBI" id="CHEBI:30413"/>
    </ligand>
    <ligandPart>
        <name>Fe</name>
        <dbReference type="ChEBI" id="CHEBI:18248"/>
    </ligandPart>
</feature>
<dbReference type="Gene3D" id="1.10.630.10">
    <property type="entry name" value="Cytochrome P450"/>
    <property type="match status" value="2"/>
</dbReference>
<keyword evidence="14" id="KW-1185">Reference proteome</keyword>
<keyword evidence="8 11" id="KW-0408">Iron</keyword>
<dbReference type="PRINTS" id="PR00385">
    <property type="entry name" value="P450"/>
</dbReference>
<dbReference type="PRINTS" id="PR00463">
    <property type="entry name" value="EP450I"/>
</dbReference>
<evidence type="ECO:0000313" key="14">
    <source>
        <dbReference type="Proteomes" id="UP001374535"/>
    </source>
</evidence>
<evidence type="ECO:0000313" key="13">
    <source>
        <dbReference type="EMBL" id="WVZ02549.1"/>
    </source>
</evidence>
<name>A0AAQ3N414_VIGMU</name>
<dbReference type="GO" id="GO:0020037">
    <property type="term" value="F:heme binding"/>
    <property type="evidence" value="ECO:0007669"/>
    <property type="project" value="InterPro"/>
</dbReference>
<comment type="subcellular location">
    <subcellularLocation>
        <location evidence="1">Membrane</location>
        <topology evidence="1">Single-pass membrane protein</topology>
    </subcellularLocation>
</comment>
<dbReference type="GO" id="GO:0016020">
    <property type="term" value="C:membrane"/>
    <property type="evidence" value="ECO:0007669"/>
    <property type="project" value="UniProtKB-SubCell"/>
</dbReference>
<evidence type="ECO:0000256" key="10">
    <source>
        <dbReference type="ARBA" id="ARBA00023136"/>
    </source>
</evidence>
<comment type="similarity">
    <text evidence="2">Belongs to the cytochrome P450 family.</text>
</comment>
<protein>
    <recommendedName>
        <fullName evidence="15">Cytochrome P450</fullName>
    </recommendedName>
</protein>
<dbReference type="InterPro" id="IPR036396">
    <property type="entry name" value="Cyt_P450_sf"/>
</dbReference>
<keyword evidence="9" id="KW-0503">Monooxygenase</keyword>
<dbReference type="InterPro" id="IPR017972">
    <property type="entry name" value="Cyt_P450_CS"/>
</dbReference>
<comment type="cofactor">
    <cofactor evidence="11">
        <name>heme</name>
        <dbReference type="ChEBI" id="CHEBI:30413"/>
    </cofactor>
</comment>
<keyword evidence="7" id="KW-0560">Oxidoreductase</keyword>
<dbReference type="PANTHER" id="PTHR24282">
    <property type="entry name" value="CYTOCHROME P450 FAMILY MEMBER"/>
    <property type="match status" value="1"/>
</dbReference>
<proteinExistence type="inferred from homology"/>
<dbReference type="InterPro" id="IPR002401">
    <property type="entry name" value="Cyt_P450_E_grp-I"/>
</dbReference>
<dbReference type="InterPro" id="IPR001128">
    <property type="entry name" value="Cyt_P450"/>
</dbReference>
<dbReference type="InterPro" id="IPR050665">
    <property type="entry name" value="Cytochrome_P450_Monooxygen"/>
</dbReference>
<dbReference type="GO" id="GO:0004497">
    <property type="term" value="F:monooxygenase activity"/>
    <property type="evidence" value="ECO:0007669"/>
    <property type="project" value="UniProtKB-KW"/>
</dbReference>
<sequence>MSFTKYLETLFTPEMEVDAATMICVGILISFVIIFLTKALSWAWLEPKRAERFLRRQGIKGNPYKFFFGDMKAMGMMLHQAQSKPIQIDDDVACRLVPFQNQLVKESENNLIIFASKNSFFWYGPKIAVNIMEPEAIKEILNMINDFPKPTLNPLAKLLITGLVDLEGDKWSKHRKIINPAFNLVKLKLVLPAMYDSCNQMMKEWKMLVCETGSCVLDVWPFLNNLTADVISRTAFGSNYEEGKIVFQLLKEQAQLTSKVFQSIYIPGWRFVPTKLNKRMKKIDYEIGNVLRGIIQKQEGIMKTCKASSDNLLGLLLESNQNEIEVGLLKKDVGMNTNDVIKECKLFYFAGQETTSVLLNWTMVLLSRFPKWQTLAREEVIEIFGTKEPDYDGLNRLKVVTMILYEVLRLYPPATAITRVIRKETTVGDMTLPTGAVASIPIVLVHHDFELWGSDAKEFKPERFSEGISKATNGKVSFIPFGWGPRICIGQNFALLEAKMALSLILQNFKFELSSSYVHAPITVITAQPQFGTHLILQKLYFLENDVDDGVDDFITSVVAFGSVFGFIIVDVDAFELEFEVANKEDKMKRETFFTLEMELDAAMMSVGILVAFVIIFLTKALSWVWLEPKRAERFLRRQGIKGNSYKLVFGDTKELTKMLHQAHSKPIHIDDDVATRLVPFQNQLVKVSGKNSFFWYGPKITVNIMDPEAIKEVLNMINDFPKPNLNPLGKFLITGLVDLEGDKWSKHRKIINPAFNLVKLKLVLPAMYDSCNQMMKEWKMLVCETGSCVLDVWPFLNNLTADVISRTAFGSNYEEGKIVFQLLKEQAKLTSKVFRSIYIPGWRFLPTTLNKRMKKIDFEIGNVLRGIIQKQEGIMKTCEASNDNLLGLLLESNQKEIEDQGLKKDFGMNTNDVIKECKLFYFAGQETTSVLLNWTMVLLSRFPKWQTLAREEVIEIFGTKEPDYDGLNRLKVVTMILYEVLRLYPPVTAITRILRKKAKVGNMTLPAGALATIPVVLVHHDFELWGSDAKEFKPERFSEGISKATNGKVSFIPFGWGPRICIGQNFALLEAKMALSLILQNFKFELSSSYVHAPIVVITAQPQFGTHLILQKL</sequence>
<keyword evidence="6 12" id="KW-1133">Transmembrane helix</keyword>
<keyword evidence="10 12" id="KW-0472">Membrane</keyword>
<dbReference type="Pfam" id="PF00067">
    <property type="entry name" value="p450"/>
    <property type="match status" value="2"/>
</dbReference>
<dbReference type="GO" id="GO:0016705">
    <property type="term" value="F:oxidoreductase activity, acting on paired donors, with incorporation or reduction of molecular oxygen"/>
    <property type="evidence" value="ECO:0007669"/>
    <property type="project" value="InterPro"/>
</dbReference>
<evidence type="ECO:0000256" key="6">
    <source>
        <dbReference type="ARBA" id="ARBA00022989"/>
    </source>
</evidence>
<evidence type="ECO:0000256" key="1">
    <source>
        <dbReference type="ARBA" id="ARBA00004167"/>
    </source>
</evidence>
<feature type="transmembrane region" description="Helical" evidence="12">
    <location>
        <begin position="607"/>
        <end position="627"/>
    </location>
</feature>
<organism evidence="13 14">
    <name type="scientific">Vigna mungo</name>
    <name type="common">Black gram</name>
    <name type="synonym">Phaseolus mungo</name>
    <dbReference type="NCBI Taxonomy" id="3915"/>
    <lineage>
        <taxon>Eukaryota</taxon>
        <taxon>Viridiplantae</taxon>
        <taxon>Streptophyta</taxon>
        <taxon>Embryophyta</taxon>
        <taxon>Tracheophyta</taxon>
        <taxon>Spermatophyta</taxon>
        <taxon>Magnoliopsida</taxon>
        <taxon>eudicotyledons</taxon>
        <taxon>Gunneridae</taxon>
        <taxon>Pentapetalae</taxon>
        <taxon>rosids</taxon>
        <taxon>fabids</taxon>
        <taxon>Fabales</taxon>
        <taxon>Fabaceae</taxon>
        <taxon>Papilionoideae</taxon>
        <taxon>50 kb inversion clade</taxon>
        <taxon>NPAAA clade</taxon>
        <taxon>indigoferoid/millettioid clade</taxon>
        <taxon>Phaseoleae</taxon>
        <taxon>Vigna</taxon>
    </lineage>
</organism>
<dbReference type="SUPFAM" id="SSF48264">
    <property type="entry name" value="Cytochrome P450"/>
    <property type="match status" value="2"/>
</dbReference>
<evidence type="ECO:0008006" key="15">
    <source>
        <dbReference type="Google" id="ProtNLM"/>
    </source>
</evidence>
<dbReference type="AlphaFoldDB" id="A0AAQ3N414"/>
<evidence type="ECO:0000256" key="3">
    <source>
        <dbReference type="ARBA" id="ARBA00022617"/>
    </source>
</evidence>
<dbReference type="FunFam" id="1.10.630.10:FF:000029">
    <property type="entry name" value="Cytochrome P450 734A1"/>
    <property type="match status" value="2"/>
</dbReference>
<keyword evidence="5 11" id="KW-0479">Metal-binding</keyword>
<dbReference type="CDD" id="cd20642">
    <property type="entry name" value="CYP72"/>
    <property type="match status" value="1"/>
</dbReference>
<evidence type="ECO:0000256" key="9">
    <source>
        <dbReference type="ARBA" id="ARBA00023033"/>
    </source>
</evidence>
<reference evidence="13 14" key="1">
    <citation type="journal article" date="2023" name="Life. Sci Alliance">
        <title>Evolutionary insights into 3D genome organization and epigenetic landscape of Vigna mungo.</title>
        <authorList>
            <person name="Junaid A."/>
            <person name="Singh B."/>
            <person name="Bhatia S."/>
        </authorList>
    </citation>
    <scope>NUCLEOTIDE SEQUENCE [LARGE SCALE GENOMIC DNA]</scope>
    <source>
        <strain evidence="13">Urdbean</strain>
    </source>
</reference>
<accession>A0AAQ3N414</accession>
<keyword evidence="4 12" id="KW-0812">Transmembrane</keyword>
<evidence type="ECO:0000256" key="2">
    <source>
        <dbReference type="ARBA" id="ARBA00010617"/>
    </source>
</evidence>
<evidence type="ECO:0000256" key="4">
    <source>
        <dbReference type="ARBA" id="ARBA00022692"/>
    </source>
</evidence>
<dbReference type="PANTHER" id="PTHR24282:SF255">
    <property type="entry name" value="CYTOCHROME P450 72A11-RELATED"/>
    <property type="match status" value="1"/>
</dbReference>
<dbReference type="GO" id="GO:0005506">
    <property type="term" value="F:iron ion binding"/>
    <property type="evidence" value="ECO:0007669"/>
    <property type="project" value="InterPro"/>
</dbReference>
<gene>
    <name evidence="13" type="ORF">V8G54_023355</name>
</gene>
<feature type="transmembrane region" description="Helical" evidence="12">
    <location>
        <begin position="20"/>
        <end position="45"/>
    </location>
</feature>
<evidence type="ECO:0000256" key="5">
    <source>
        <dbReference type="ARBA" id="ARBA00022723"/>
    </source>
</evidence>